<protein>
    <submittedName>
        <fullName evidence="2">FeoB-associated Cys-rich membrane protein</fullName>
    </submittedName>
</protein>
<feature type="transmembrane region" description="Helical" evidence="1">
    <location>
        <begin position="6"/>
        <end position="27"/>
    </location>
</feature>
<dbReference type="EMBL" id="JBAWKC010000001">
    <property type="protein sequence ID" value="MFH6767465.1"/>
    <property type="molecule type" value="Genomic_DNA"/>
</dbReference>
<evidence type="ECO:0000256" key="1">
    <source>
        <dbReference type="SAM" id="Phobius"/>
    </source>
</evidence>
<reference evidence="2 3" key="1">
    <citation type="submission" date="2024-02" db="EMBL/GenBank/DDBJ databases">
        <title>A Gaetbulibacter species isolated from tidal flats and genomic insights of their niches.</title>
        <authorList>
            <person name="Ye Y."/>
        </authorList>
    </citation>
    <scope>NUCLEOTIDE SEQUENCE [LARGE SCALE GENOMIC DNA]</scope>
    <source>
        <strain evidence="2 3">KEM-8</strain>
    </source>
</reference>
<evidence type="ECO:0000313" key="2">
    <source>
        <dbReference type="EMBL" id="MFH6767465.1"/>
    </source>
</evidence>
<organism evidence="2 3">
    <name type="scientific">Gaetbulibacter aquiaggeris</name>
    <dbReference type="NCBI Taxonomy" id="1735373"/>
    <lineage>
        <taxon>Bacteria</taxon>
        <taxon>Pseudomonadati</taxon>
        <taxon>Bacteroidota</taxon>
        <taxon>Flavobacteriia</taxon>
        <taxon>Flavobacteriales</taxon>
        <taxon>Flavobacteriaceae</taxon>
        <taxon>Gaetbulibacter</taxon>
    </lineage>
</organism>
<accession>A0ABW7MLF7</accession>
<gene>
    <name evidence="2" type="ORF">V8G56_01855</name>
</gene>
<sequence>MNPFIQNILAIAALILALGFLITKFFLKKKQSKKSCGEEGDCGCH</sequence>
<evidence type="ECO:0000313" key="3">
    <source>
        <dbReference type="Proteomes" id="UP001610104"/>
    </source>
</evidence>
<keyword evidence="3" id="KW-1185">Reference proteome</keyword>
<name>A0ABW7MLF7_9FLAO</name>
<keyword evidence="1" id="KW-0812">Transmembrane</keyword>
<proteinExistence type="predicted"/>
<keyword evidence="1" id="KW-1133">Transmembrane helix</keyword>
<comment type="caution">
    <text evidence="2">The sequence shown here is derived from an EMBL/GenBank/DDBJ whole genome shotgun (WGS) entry which is preliminary data.</text>
</comment>
<dbReference type="RefSeq" id="WP_395436763.1">
    <property type="nucleotide sequence ID" value="NZ_JBAWKC010000001.1"/>
</dbReference>
<keyword evidence="1" id="KW-0472">Membrane</keyword>
<dbReference type="Pfam" id="PF12669">
    <property type="entry name" value="FeoB_associated"/>
    <property type="match status" value="1"/>
</dbReference>
<dbReference type="Proteomes" id="UP001610104">
    <property type="component" value="Unassembled WGS sequence"/>
</dbReference>